<organism evidence="1 2">
    <name type="scientific">Ixodes persulcatus</name>
    <name type="common">Taiga tick</name>
    <dbReference type="NCBI Taxonomy" id="34615"/>
    <lineage>
        <taxon>Eukaryota</taxon>
        <taxon>Metazoa</taxon>
        <taxon>Ecdysozoa</taxon>
        <taxon>Arthropoda</taxon>
        <taxon>Chelicerata</taxon>
        <taxon>Arachnida</taxon>
        <taxon>Acari</taxon>
        <taxon>Parasitiformes</taxon>
        <taxon>Ixodida</taxon>
        <taxon>Ixodoidea</taxon>
        <taxon>Ixodidae</taxon>
        <taxon>Ixodinae</taxon>
        <taxon>Ixodes</taxon>
    </lineage>
</organism>
<evidence type="ECO:0000313" key="1">
    <source>
        <dbReference type="EMBL" id="KAG0442969.1"/>
    </source>
</evidence>
<comment type="caution">
    <text evidence="1">The sequence shown here is derived from an EMBL/GenBank/DDBJ whole genome shotgun (WGS) entry which is preliminary data.</text>
</comment>
<sequence>MTVEQFKPNLTLTVIPFRLTKHLRTPSETLVYLFCCKFPAICDLHKRFLDVTTGHPSKVHDARAYGTFSIADKLPEICRRSQYHILGDAARRILERSSEIRRRPGKVSDVRGGAAVVYGLENPTGFESSEGRRRAALSCGPAVLRYGSVKRLPF</sequence>
<name>A0AC60QVH7_IXOPE</name>
<proteinExistence type="predicted"/>
<dbReference type="EMBL" id="JABSTQ010004027">
    <property type="protein sequence ID" value="KAG0442969.1"/>
    <property type="molecule type" value="Genomic_DNA"/>
</dbReference>
<protein>
    <submittedName>
        <fullName evidence="1">Uncharacterized protein</fullName>
    </submittedName>
</protein>
<reference evidence="1 2" key="1">
    <citation type="journal article" date="2020" name="Cell">
        <title>Large-Scale Comparative Analyses of Tick Genomes Elucidate Their Genetic Diversity and Vector Capacities.</title>
        <authorList>
            <consortium name="Tick Genome and Microbiome Consortium (TIGMIC)"/>
            <person name="Jia N."/>
            <person name="Wang J."/>
            <person name="Shi W."/>
            <person name="Du L."/>
            <person name="Sun Y."/>
            <person name="Zhan W."/>
            <person name="Jiang J.F."/>
            <person name="Wang Q."/>
            <person name="Zhang B."/>
            <person name="Ji P."/>
            <person name="Bell-Sakyi L."/>
            <person name="Cui X.M."/>
            <person name="Yuan T.T."/>
            <person name="Jiang B.G."/>
            <person name="Yang W.F."/>
            <person name="Lam T.T."/>
            <person name="Chang Q.C."/>
            <person name="Ding S.J."/>
            <person name="Wang X.J."/>
            <person name="Zhu J.G."/>
            <person name="Ruan X.D."/>
            <person name="Zhao L."/>
            <person name="Wei J.T."/>
            <person name="Ye R.Z."/>
            <person name="Que T.C."/>
            <person name="Du C.H."/>
            <person name="Zhou Y.H."/>
            <person name="Cheng J.X."/>
            <person name="Dai P.F."/>
            <person name="Guo W.B."/>
            <person name="Han X.H."/>
            <person name="Huang E.J."/>
            <person name="Li L.F."/>
            <person name="Wei W."/>
            <person name="Gao Y.C."/>
            <person name="Liu J.Z."/>
            <person name="Shao H.Z."/>
            <person name="Wang X."/>
            <person name="Wang C.C."/>
            <person name="Yang T.C."/>
            <person name="Huo Q.B."/>
            <person name="Li W."/>
            <person name="Chen H.Y."/>
            <person name="Chen S.E."/>
            <person name="Zhou L.G."/>
            <person name="Ni X.B."/>
            <person name="Tian J.H."/>
            <person name="Sheng Y."/>
            <person name="Liu T."/>
            <person name="Pan Y.S."/>
            <person name="Xia L.Y."/>
            <person name="Li J."/>
            <person name="Zhao F."/>
            <person name="Cao W.C."/>
        </authorList>
    </citation>
    <scope>NUCLEOTIDE SEQUENCE [LARGE SCALE GENOMIC DNA]</scope>
    <source>
        <strain evidence="1">Iper-2018</strain>
    </source>
</reference>
<gene>
    <name evidence="1" type="ORF">HPB47_015428</name>
</gene>
<evidence type="ECO:0000313" key="2">
    <source>
        <dbReference type="Proteomes" id="UP000805193"/>
    </source>
</evidence>
<keyword evidence="2" id="KW-1185">Reference proteome</keyword>
<accession>A0AC60QVH7</accession>
<dbReference type="Proteomes" id="UP000805193">
    <property type="component" value="Unassembled WGS sequence"/>
</dbReference>